<sequence>MVVLPCSQRESLKRPGRNALCFLANYLLVFAHPLIVLLSSDKYAAAVISVQIIGFVNLFSCLSTFIGLCVLTPLDLENKLAMANMAGVPISLVANFALDGTWGATGAASAVLIAEFVIFTVQVHASWRILRNALQLSEILKTLMINVVALLAGFAAASLPLSAIPLLIVGFFIYGATWFIVGLIVREDSAIWVANTALSLLGRQRILI</sequence>
<proteinExistence type="predicted"/>
<protein>
    <submittedName>
        <fullName evidence="2">Uncharacterized protein</fullName>
    </submittedName>
</protein>
<organism evidence="2 3">
    <name type="scientific">Bifidobacterium adolescentis</name>
    <dbReference type="NCBI Taxonomy" id="1680"/>
    <lineage>
        <taxon>Bacteria</taxon>
        <taxon>Bacillati</taxon>
        <taxon>Actinomycetota</taxon>
        <taxon>Actinomycetes</taxon>
        <taxon>Bifidobacteriales</taxon>
        <taxon>Bifidobacteriaceae</taxon>
        <taxon>Bifidobacterium</taxon>
    </lineage>
</organism>
<feature type="transmembrane region" description="Helical" evidence="1">
    <location>
        <begin position="139"/>
        <end position="157"/>
    </location>
</feature>
<reference evidence="2 3" key="1">
    <citation type="submission" date="2018-03" db="EMBL/GenBank/DDBJ databases">
        <authorList>
            <person name="Keele B.F."/>
        </authorList>
    </citation>
    <scope>NUCLEOTIDE SEQUENCE [LARGE SCALE GENOMIC DNA]</scope>
    <source>
        <strain evidence="2 3">1-11</strain>
    </source>
</reference>
<dbReference type="EMBL" id="CP028341">
    <property type="protein sequence ID" value="AVT45807.1"/>
    <property type="molecule type" value="Genomic_DNA"/>
</dbReference>
<dbReference type="AlphaFoldDB" id="A0A2R4G4M2"/>
<feature type="transmembrane region" description="Helical" evidence="1">
    <location>
        <begin position="163"/>
        <end position="185"/>
    </location>
</feature>
<dbReference type="Proteomes" id="UP000241454">
    <property type="component" value="Chromosome"/>
</dbReference>
<feature type="transmembrane region" description="Helical" evidence="1">
    <location>
        <begin position="44"/>
        <end position="68"/>
    </location>
</feature>
<accession>A0A2R4G4M2</accession>
<name>A0A2R4G4M2_BIFAD</name>
<keyword evidence="1" id="KW-1133">Transmembrane helix</keyword>
<evidence type="ECO:0000256" key="1">
    <source>
        <dbReference type="SAM" id="Phobius"/>
    </source>
</evidence>
<keyword evidence="1" id="KW-0472">Membrane</keyword>
<feature type="transmembrane region" description="Helical" evidence="1">
    <location>
        <begin position="20"/>
        <end position="38"/>
    </location>
</feature>
<evidence type="ECO:0000313" key="3">
    <source>
        <dbReference type="Proteomes" id="UP000241454"/>
    </source>
</evidence>
<keyword evidence="1" id="KW-0812">Transmembrane</keyword>
<feature type="transmembrane region" description="Helical" evidence="1">
    <location>
        <begin position="104"/>
        <end position="127"/>
    </location>
</feature>
<evidence type="ECO:0000313" key="2">
    <source>
        <dbReference type="EMBL" id="AVT45807.1"/>
    </source>
</evidence>
<gene>
    <name evidence="2" type="ORF">C8077_07825</name>
</gene>